<keyword evidence="7" id="KW-0238">DNA-binding</keyword>
<proteinExistence type="inferred from homology"/>
<evidence type="ECO:0000256" key="8">
    <source>
        <dbReference type="ARBA" id="ARBA00023242"/>
    </source>
</evidence>
<sequence length="139" mass="15746">MARRLVDNGELTTSPTQRTSSTHATSRSVSSSRSSTRTSSPQETALNLSHPNDRILRRKRCVRSCEISKPAVRRLAATVGVKRLRNEVYEQAVLFIEAFLEDVLYDAAVYRIGARRKTILEKDVQHALQRRGFKVFGDE</sequence>
<dbReference type="WBParaSite" id="ACAC_0000627701-mRNA-1">
    <property type="protein sequence ID" value="ACAC_0000627701-mRNA-1"/>
    <property type="gene ID" value="ACAC_0000627701"/>
</dbReference>
<feature type="region of interest" description="Disordered" evidence="10">
    <location>
        <begin position="1"/>
        <end position="50"/>
    </location>
</feature>
<dbReference type="PANTHER" id="PTHR10484">
    <property type="entry name" value="HISTONE H4"/>
    <property type="match status" value="1"/>
</dbReference>
<evidence type="ECO:0000313" key="12">
    <source>
        <dbReference type="WBParaSite" id="ACAC_0000627701-mRNA-1"/>
    </source>
</evidence>
<comment type="function">
    <text evidence="1">Core component of nucleosome. Nucleosomes wrap and compact DNA into chromatin, limiting DNA accessibility to the cellular machineries which require DNA as a template. Histones thereby play a central role in transcription regulation, DNA repair, DNA replication and chromosomal stability. DNA accessibility is regulated via a complex set of post-translational modifications of histones, also called histone code, and nucleosome remodeling.</text>
</comment>
<dbReference type="SUPFAM" id="SSF47113">
    <property type="entry name" value="Histone-fold"/>
    <property type="match status" value="1"/>
</dbReference>
<keyword evidence="11" id="KW-1185">Reference proteome</keyword>
<evidence type="ECO:0000256" key="7">
    <source>
        <dbReference type="ARBA" id="ARBA00023125"/>
    </source>
</evidence>
<feature type="compositionally biased region" description="Low complexity" evidence="10">
    <location>
        <begin position="16"/>
        <end position="40"/>
    </location>
</feature>
<dbReference type="GO" id="GO:0000786">
    <property type="term" value="C:nucleosome"/>
    <property type="evidence" value="ECO:0007669"/>
    <property type="project" value="UniProtKB-KW"/>
</dbReference>
<evidence type="ECO:0000256" key="9">
    <source>
        <dbReference type="ARBA" id="ARBA00023269"/>
    </source>
</evidence>
<dbReference type="GO" id="GO:0030527">
    <property type="term" value="F:structural constituent of chromatin"/>
    <property type="evidence" value="ECO:0007669"/>
    <property type="project" value="InterPro"/>
</dbReference>
<dbReference type="STRING" id="6313.A0A0K0D882"/>
<dbReference type="Proteomes" id="UP000035642">
    <property type="component" value="Unassembled WGS sequence"/>
</dbReference>
<dbReference type="InterPro" id="IPR009072">
    <property type="entry name" value="Histone-fold"/>
</dbReference>
<accession>A0A0K0D882</accession>
<evidence type="ECO:0000256" key="1">
    <source>
        <dbReference type="ARBA" id="ARBA00002001"/>
    </source>
</evidence>
<dbReference type="PRINTS" id="PR00623">
    <property type="entry name" value="HISTONEH4"/>
</dbReference>
<dbReference type="GO" id="GO:0005634">
    <property type="term" value="C:nucleus"/>
    <property type="evidence" value="ECO:0007669"/>
    <property type="project" value="UniProtKB-SubCell"/>
</dbReference>
<comment type="similarity">
    <text evidence="4">Belongs to the histone H4 family.</text>
</comment>
<dbReference type="AlphaFoldDB" id="A0A0K0D882"/>
<evidence type="ECO:0000256" key="5">
    <source>
        <dbReference type="ARBA" id="ARBA00020836"/>
    </source>
</evidence>
<evidence type="ECO:0000256" key="4">
    <source>
        <dbReference type="ARBA" id="ARBA00006564"/>
    </source>
</evidence>
<evidence type="ECO:0000256" key="10">
    <source>
        <dbReference type="SAM" id="MobiDB-lite"/>
    </source>
</evidence>
<dbReference type="InterPro" id="IPR001951">
    <property type="entry name" value="Histone_H4"/>
</dbReference>
<dbReference type="CDD" id="cd22912">
    <property type="entry name" value="HFD_H4"/>
    <property type="match status" value="1"/>
</dbReference>
<organism evidence="11 12">
    <name type="scientific">Angiostrongylus cantonensis</name>
    <name type="common">Rat lungworm</name>
    <dbReference type="NCBI Taxonomy" id="6313"/>
    <lineage>
        <taxon>Eukaryota</taxon>
        <taxon>Metazoa</taxon>
        <taxon>Ecdysozoa</taxon>
        <taxon>Nematoda</taxon>
        <taxon>Chromadorea</taxon>
        <taxon>Rhabditida</taxon>
        <taxon>Rhabditina</taxon>
        <taxon>Rhabditomorpha</taxon>
        <taxon>Strongyloidea</taxon>
        <taxon>Metastrongylidae</taxon>
        <taxon>Angiostrongylus</taxon>
    </lineage>
</organism>
<comment type="subcellular location">
    <subcellularLocation>
        <location evidence="3">Chromosome</location>
    </subcellularLocation>
    <subcellularLocation>
        <location evidence="2">Nucleus</location>
    </subcellularLocation>
</comment>
<keyword evidence="6" id="KW-0158">Chromosome</keyword>
<dbReference type="GO" id="GO:0003677">
    <property type="term" value="F:DNA binding"/>
    <property type="evidence" value="ECO:0007669"/>
    <property type="project" value="UniProtKB-KW"/>
</dbReference>
<dbReference type="GO" id="GO:0046982">
    <property type="term" value="F:protein heterodimerization activity"/>
    <property type="evidence" value="ECO:0007669"/>
    <property type="project" value="InterPro"/>
</dbReference>
<reference evidence="11" key="1">
    <citation type="submission" date="2012-09" db="EMBL/GenBank/DDBJ databases">
        <authorList>
            <person name="Martin A.A."/>
        </authorList>
    </citation>
    <scope>NUCLEOTIDE SEQUENCE</scope>
</reference>
<dbReference type="Gene3D" id="1.10.20.10">
    <property type="entry name" value="Histone, subunit A"/>
    <property type="match status" value="1"/>
</dbReference>
<feature type="compositionally biased region" description="Polar residues" evidence="10">
    <location>
        <begin position="41"/>
        <end position="50"/>
    </location>
</feature>
<evidence type="ECO:0000256" key="3">
    <source>
        <dbReference type="ARBA" id="ARBA00004286"/>
    </source>
</evidence>
<name>A0A0K0D882_ANGCA</name>
<protein>
    <recommendedName>
        <fullName evidence="5">Histone H4</fullName>
    </recommendedName>
</protein>
<keyword evidence="8" id="KW-0539">Nucleus</keyword>
<reference evidence="12" key="2">
    <citation type="submission" date="2017-02" db="UniProtKB">
        <authorList>
            <consortium name="WormBaseParasite"/>
        </authorList>
    </citation>
    <scope>IDENTIFICATION</scope>
</reference>
<keyword evidence="9" id="KW-0544">Nucleosome core</keyword>
<evidence type="ECO:0000313" key="11">
    <source>
        <dbReference type="Proteomes" id="UP000035642"/>
    </source>
</evidence>
<evidence type="ECO:0000256" key="2">
    <source>
        <dbReference type="ARBA" id="ARBA00004123"/>
    </source>
</evidence>
<evidence type="ECO:0000256" key="6">
    <source>
        <dbReference type="ARBA" id="ARBA00022454"/>
    </source>
</evidence>